<reference evidence="3 4" key="1">
    <citation type="journal article" date="2010" name="Science">
        <title>Genomic analysis of organismal complexity in the multicellular green alga Volvox carteri.</title>
        <authorList>
            <person name="Prochnik S.E."/>
            <person name="Umen J."/>
            <person name="Nedelcu A.M."/>
            <person name="Hallmann A."/>
            <person name="Miller S.M."/>
            <person name="Nishii I."/>
            <person name="Ferris P."/>
            <person name="Kuo A."/>
            <person name="Mitros T."/>
            <person name="Fritz-Laylin L.K."/>
            <person name="Hellsten U."/>
            <person name="Chapman J."/>
            <person name="Simakov O."/>
            <person name="Rensing S.A."/>
            <person name="Terry A."/>
            <person name="Pangilinan J."/>
            <person name="Kapitonov V."/>
            <person name="Jurka J."/>
            <person name="Salamov A."/>
            <person name="Shapiro H."/>
            <person name="Schmutz J."/>
            <person name="Grimwood J."/>
            <person name="Lindquist E."/>
            <person name="Lucas S."/>
            <person name="Grigoriev I.V."/>
            <person name="Schmitt R."/>
            <person name="Kirk D."/>
            <person name="Rokhsar D.S."/>
        </authorList>
    </citation>
    <scope>NUCLEOTIDE SEQUENCE [LARGE SCALE GENOMIC DNA]</scope>
    <source>
        <strain evidence="4">f. Nagariensis / Eve</strain>
    </source>
</reference>
<feature type="compositionally biased region" description="Polar residues" evidence="2">
    <location>
        <begin position="1"/>
        <end position="13"/>
    </location>
</feature>
<feature type="region of interest" description="Disordered" evidence="2">
    <location>
        <begin position="759"/>
        <end position="827"/>
    </location>
</feature>
<feature type="region of interest" description="Disordered" evidence="2">
    <location>
        <begin position="1"/>
        <end position="20"/>
    </location>
</feature>
<feature type="compositionally biased region" description="Low complexity" evidence="2">
    <location>
        <begin position="43"/>
        <end position="53"/>
    </location>
</feature>
<keyword evidence="4" id="KW-1185">Reference proteome</keyword>
<name>D8UCQ7_VOLCA</name>
<gene>
    <name evidence="3" type="ORF">VOLCADRAFT_97425</name>
</gene>
<sequence length="827" mass="84515">MNTKENNLRQQSSNRDREDILKAATAAAAAAAALGAVATDGGAGASSSSNISNGSGGGSESGSVPLPPLMSSGGSGSHAMATPSVLRRSSAASSAGDSGGCGASAAILVGPSAPLHVAKLQNSAWAADAAAVVRPPTAAIGSVSGGGGAAGPYVFRNTGRSALLAAAEVGLIGVSSLPTPSPTEQFGTPYRYGAVHSSRPRVVEALAEGEIGSLAWRIIVRYCRRRMMSAVFRCWLGQIHRLHTARAAAEAMRCKSQLDLLMAAFTGWLHRVWLRRQQRRNLARAARRRLRVYLAAWREQSAAQADAYRLWLLEQVAAACPQALADEGRSLMGVLLRRQEEHQARVEARQQGETAVEAGQEEEEVEAEEGENAFAAKAEAEMQHGEEEGLEGEAVLGDEVEQEAEGVGEGEEVDGWGKVAGAVSGPGIEMDLRAKVELEVDVAMEMEAAEDAEAERKELERRAAEAEAETAEEIGAVWEEAMGDAAAGILAAADTEFRGVGDLAKVGGRLGLVGTGEVVSAGLGSELGLAAGAAAALAAALSGGSVEAAAEVDEVGWEAAAGVQEDRADGGGGGWVLEPVLGERLEGAAAATAGAEWGAAAEDPVGEEASLRMGRAKAATAAATAAEESWINGGPESAPSLRPEGEVTETALVGAAEEGGRSTNLPEGEGEGAEGEVGGGPERQSGSYLWTGKVVEEAEDGQELDVMEEEEENNGASRAADVHLSAQSGLGLLAPEEAGLWQAADVGPTARGAVESGVAGWGEEADGAGEVGGEGTPSEHSTSLVGRWEASVGYWRDGPSPSPPSPPPPPHLQANEVEELPPHDGGS</sequence>
<dbReference type="OrthoDB" id="551665at2759"/>
<accession>D8UCQ7</accession>
<dbReference type="RefSeq" id="XP_002956449.1">
    <property type="nucleotide sequence ID" value="XM_002956403.1"/>
</dbReference>
<proteinExistence type="predicted"/>
<dbReference type="Proteomes" id="UP000001058">
    <property type="component" value="Unassembled WGS sequence"/>
</dbReference>
<evidence type="ECO:0000313" key="3">
    <source>
        <dbReference type="EMBL" id="EFJ42593.1"/>
    </source>
</evidence>
<dbReference type="InterPro" id="IPR006311">
    <property type="entry name" value="TAT_signal"/>
</dbReference>
<dbReference type="InParanoid" id="D8UCQ7"/>
<feature type="coiled-coil region" evidence="1">
    <location>
        <begin position="435"/>
        <end position="476"/>
    </location>
</feature>
<dbReference type="EMBL" id="GL378381">
    <property type="protein sequence ID" value="EFJ42593.1"/>
    <property type="molecule type" value="Genomic_DNA"/>
</dbReference>
<protein>
    <recommendedName>
        <fullName evidence="5">Sfi1 spindle body domain-containing protein</fullName>
    </recommendedName>
</protein>
<feature type="compositionally biased region" description="Low complexity" evidence="2">
    <location>
        <begin position="61"/>
        <end position="72"/>
    </location>
</feature>
<feature type="compositionally biased region" description="Pro residues" evidence="2">
    <location>
        <begin position="800"/>
        <end position="811"/>
    </location>
</feature>
<organism evidence="4">
    <name type="scientific">Volvox carteri f. nagariensis</name>
    <dbReference type="NCBI Taxonomy" id="3068"/>
    <lineage>
        <taxon>Eukaryota</taxon>
        <taxon>Viridiplantae</taxon>
        <taxon>Chlorophyta</taxon>
        <taxon>core chlorophytes</taxon>
        <taxon>Chlorophyceae</taxon>
        <taxon>CS clade</taxon>
        <taxon>Chlamydomonadales</taxon>
        <taxon>Volvocaceae</taxon>
        <taxon>Volvox</taxon>
    </lineage>
</organism>
<keyword evidence="1" id="KW-0175">Coiled coil</keyword>
<evidence type="ECO:0000256" key="2">
    <source>
        <dbReference type="SAM" id="MobiDB-lite"/>
    </source>
</evidence>
<evidence type="ECO:0000256" key="1">
    <source>
        <dbReference type="SAM" id="Coils"/>
    </source>
</evidence>
<dbReference type="KEGG" id="vcn:VOLCADRAFT_97425"/>
<dbReference type="AlphaFoldDB" id="D8UCQ7"/>
<feature type="region of interest" description="Disordered" evidence="2">
    <location>
        <begin position="43"/>
        <end position="93"/>
    </location>
</feature>
<dbReference type="GeneID" id="9619419"/>
<feature type="region of interest" description="Disordered" evidence="2">
    <location>
        <begin position="655"/>
        <end position="688"/>
    </location>
</feature>
<evidence type="ECO:0008006" key="5">
    <source>
        <dbReference type="Google" id="ProtNLM"/>
    </source>
</evidence>
<dbReference type="PROSITE" id="PS51318">
    <property type="entry name" value="TAT"/>
    <property type="match status" value="1"/>
</dbReference>
<evidence type="ECO:0000313" key="4">
    <source>
        <dbReference type="Proteomes" id="UP000001058"/>
    </source>
</evidence>